<dbReference type="Proteomes" id="UP001327957">
    <property type="component" value="Unassembled WGS sequence"/>
</dbReference>
<organism evidence="1 2">
    <name type="scientific">Colletotrichum tabaci</name>
    <dbReference type="NCBI Taxonomy" id="1209068"/>
    <lineage>
        <taxon>Eukaryota</taxon>
        <taxon>Fungi</taxon>
        <taxon>Dikarya</taxon>
        <taxon>Ascomycota</taxon>
        <taxon>Pezizomycotina</taxon>
        <taxon>Sordariomycetes</taxon>
        <taxon>Hypocreomycetidae</taxon>
        <taxon>Glomerellales</taxon>
        <taxon>Glomerellaceae</taxon>
        <taxon>Colletotrichum</taxon>
        <taxon>Colletotrichum destructivum species complex</taxon>
    </lineage>
</organism>
<name>A0AAV9T0V6_9PEZI</name>
<gene>
    <name evidence="1" type="ORF">QIS74_10288</name>
</gene>
<sequence>MAASIVCAKIFVKNAIAWDCSLSPRNLWNAETISVIDEVQ</sequence>
<reference evidence="1 2" key="1">
    <citation type="submission" date="2023-04" db="EMBL/GenBank/DDBJ databases">
        <title>Colletotrichum tabacum stain YC1 causing leaf anthracnose on Nicotiana tabacum(L.) cv.</title>
        <authorList>
            <person name="Ji Z."/>
            <person name="Wang M."/>
            <person name="Zhang J."/>
            <person name="Wang N."/>
            <person name="Zhou Z."/>
        </authorList>
    </citation>
    <scope>NUCLEOTIDE SEQUENCE [LARGE SCALE GENOMIC DNA]</scope>
    <source>
        <strain evidence="1 2">YC1</strain>
    </source>
</reference>
<evidence type="ECO:0000313" key="1">
    <source>
        <dbReference type="EMBL" id="KAK6211024.1"/>
    </source>
</evidence>
<protein>
    <submittedName>
        <fullName evidence="1">Uncharacterized protein</fullName>
    </submittedName>
</protein>
<keyword evidence="2" id="KW-1185">Reference proteome</keyword>
<comment type="caution">
    <text evidence="1">The sequence shown here is derived from an EMBL/GenBank/DDBJ whole genome shotgun (WGS) entry which is preliminary data.</text>
</comment>
<proteinExistence type="predicted"/>
<dbReference type="AlphaFoldDB" id="A0AAV9T0V6"/>
<accession>A0AAV9T0V6</accession>
<evidence type="ECO:0000313" key="2">
    <source>
        <dbReference type="Proteomes" id="UP001327957"/>
    </source>
</evidence>
<dbReference type="EMBL" id="JASAOK010000046">
    <property type="protein sequence ID" value="KAK6211024.1"/>
    <property type="molecule type" value="Genomic_DNA"/>
</dbReference>